<gene>
    <name evidence="1" type="ORF">ISP01_05460</name>
</gene>
<dbReference type="RefSeq" id="WP_278522916.1">
    <property type="nucleotide sequence ID" value="NZ_JADIIN010000043.1"/>
</dbReference>
<proteinExistence type="predicted"/>
<evidence type="ECO:0000313" key="1">
    <source>
        <dbReference type="EMBL" id="MBF4468836.1"/>
    </source>
</evidence>
<dbReference type="AlphaFoldDB" id="A0A843AI57"/>
<protein>
    <submittedName>
        <fullName evidence="1">Uncharacterized protein</fullName>
    </submittedName>
</protein>
<sequence length="89" mass="10364">MSSISKEEFDKHYMKHKIIDDDIFYGAQFKEKTGAFISSGISEDYDIEIIGFTEIEHHIGTKKYNFSHNEIVIAKVHEDLIKTIRIKTV</sequence>
<dbReference type="EMBL" id="JADIIN010000043">
    <property type="protein sequence ID" value="MBF4468836.1"/>
    <property type="molecule type" value="Genomic_DNA"/>
</dbReference>
<name>A0A843AI57_METAZ</name>
<comment type="caution">
    <text evidence="1">The sequence shown here is derived from an EMBL/GenBank/DDBJ whole genome shotgun (WGS) entry which is preliminary data.</text>
</comment>
<accession>A0A843AI57</accession>
<organism evidence="1 2">
    <name type="scientific">Methanobrevibacter arboriphilus</name>
    <dbReference type="NCBI Taxonomy" id="39441"/>
    <lineage>
        <taxon>Archaea</taxon>
        <taxon>Methanobacteriati</taxon>
        <taxon>Methanobacteriota</taxon>
        <taxon>Methanomada group</taxon>
        <taxon>Methanobacteria</taxon>
        <taxon>Methanobacteriales</taxon>
        <taxon>Methanobacteriaceae</taxon>
        <taxon>Methanobrevibacter</taxon>
    </lineage>
</organism>
<dbReference type="Proteomes" id="UP000658733">
    <property type="component" value="Unassembled WGS sequence"/>
</dbReference>
<reference evidence="1" key="1">
    <citation type="submission" date="2020-10" db="EMBL/GenBank/DDBJ databases">
        <title>Dehalococcoides mccartyi of a TCE/Cr reducing biochatode.</title>
        <authorList>
            <person name="Matturro B."/>
        </authorList>
    </citation>
    <scope>NUCLEOTIDE SEQUENCE</scope>
    <source>
        <strain evidence="1">Bin4</strain>
    </source>
</reference>
<evidence type="ECO:0000313" key="2">
    <source>
        <dbReference type="Proteomes" id="UP000658733"/>
    </source>
</evidence>